<dbReference type="Proteomes" id="UP001332243">
    <property type="component" value="Unassembled WGS sequence"/>
</dbReference>
<comment type="similarity">
    <text evidence="1">Belongs to the short-chain dehydrogenases/reductases (SDR) family.</text>
</comment>
<dbReference type="Pfam" id="PF00106">
    <property type="entry name" value="adh_short"/>
    <property type="match status" value="1"/>
</dbReference>
<dbReference type="Gene3D" id="3.40.50.720">
    <property type="entry name" value="NAD(P)-binding Rossmann-like Domain"/>
    <property type="match status" value="1"/>
</dbReference>
<comment type="caution">
    <text evidence="4">The sequence shown here is derived from an EMBL/GenBank/DDBJ whole genome shotgun (WGS) entry which is preliminary data.</text>
</comment>
<evidence type="ECO:0000256" key="1">
    <source>
        <dbReference type="ARBA" id="ARBA00006484"/>
    </source>
</evidence>
<reference evidence="4 5" key="1">
    <citation type="submission" date="2024-01" db="EMBL/GenBank/DDBJ databases">
        <title>Genome insights into Plantactinospora sonchi sp. nov.</title>
        <authorList>
            <person name="Wang L."/>
        </authorList>
    </citation>
    <scope>NUCLEOTIDE SEQUENCE [LARGE SCALE GENOMIC DNA]</scope>
    <source>
        <strain evidence="4 5">NEAU-QY2</strain>
    </source>
</reference>
<dbReference type="RefSeq" id="WP_331212473.1">
    <property type="nucleotide sequence ID" value="NZ_JAZGQK010000002.1"/>
</dbReference>
<dbReference type="PROSITE" id="PS00061">
    <property type="entry name" value="ADH_SHORT"/>
    <property type="match status" value="1"/>
</dbReference>
<sequence>MVDRTVFVTGSTGGLGGAVTAAFLATGWRVVVPVRSDDREPPTAPGAGLTGSNGTTAEAGPESVGGAPVRVVADLTRPDQVARAVAVAAGDPAAPLRAVVNLVGGYAAAGRIHETPLDDFEHMISLNLRPTYLVTQQALPHLVEAGGGAIVCVSSRAALAPFPGAAGYVTAKAAVLAFASAVAVEYRQAGIRCNTVVPSVIDTPANRAAQPTADHSRWVAPAEIAGVIRFLASDDSAPTSGATIPVYGRA</sequence>
<evidence type="ECO:0000256" key="2">
    <source>
        <dbReference type="ARBA" id="ARBA00023002"/>
    </source>
</evidence>
<gene>
    <name evidence="4" type="ORF">V1633_02510</name>
</gene>
<keyword evidence="2" id="KW-0560">Oxidoreductase</keyword>
<dbReference type="InterPro" id="IPR036291">
    <property type="entry name" value="NAD(P)-bd_dom_sf"/>
</dbReference>
<dbReference type="PANTHER" id="PTHR42760:SF115">
    <property type="entry name" value="3-OXOACYL-[ACYL-CARRIER-PROTEIN] REDUCTASE FABG"/>
    <property type="match status" value="1"/>
</dbReference>
<dbReference type="SUPFAM" id="SSF51735">
    <property type="entry name" value="NAD(P)-binding Rossmann-fold domains"/>
    <property type="match status" value="1"/>
</dbReference>
<evidence type="ECO:0000313" key="4">
    <source>
        <dbReference type="EMBL" id="MEE6257359.1"/>
    </source>
</evidence>
<dbReference type="PANTHER" id="PTHR42760">
    <property type="entry name" value="SHORT-CHAIN DEHYDROGENASES/REDUCTASES FAMILY MEMBER"/>
    <property type="match status" value="1"/>
</dbReference>
<protein>
    <submittedName>
        <fullName evidence="4">SDR family NAD(P)-dependent oxidoreductase</fullName>
    </submittedName>
</protein>
<dbReference type="EMBL" id="JAZGQK010000002">
    <property type="protein sequence ID" value="MEE6257359.1"/>
    <property type="molecule type" value="Genomic_DNA"/>
</dbReference>
<keyword evidence="5" id="KW-1185">Reference proteome</keyword>
<evidence type="ECO:0000313" key="5">
    <source>
        <dbReference type="Proteomes" id="UP001332243"/>
    </source>
</evidence>
<evidence type="ECO:0000256" key="3">
    <source>
        <dbReference type="SAM" id="MobiDB-lite"/>
    </source>
</evidence>
<name>A0ABU7RLP2_9ACTN</name>
<dbReference type="PRINTS" id="PR00081">
    <property type="entry name" value="GDHRDH"/>
</dbReference>
<accession>A0ABU7RLP2</accession>
<organism evidence="4 5">
    <name type="scientific">Plantactinospora sonchi</name>
    <dbReference type="NCBI Taxonomy" id="1544735"/>
    <lineage>
        <taxon>Bacteria</taxon>
        <taxon>Bacillati</taxon>
        <taxon>Actinomycetota</taxon>
        <taxon>Actinomycetes</taxon>
        <taxon>Micromonosporales</taxon>
        <taxon>Micromonosporaceae</taxon>
        <taxon>Plantactinospora</taxon>
    </lineage>
</organism>
<feature type="region of interest" description="Disordered" evidence="3">
    <location>
        <begin position="36"/>
        <end position="65"/>
    </location>
</feature>
<dbReference type="InterPro" id="IPR020904">
    <property type="entry name" value="Sc_DH/Rdtase_CS"/>
</dbReference>
<proteinExistence type="inferred from homology"/>
<dbReference type="InterPro" id="IPR002347">
    <property type="entry name" value="SDR_fam"/>
</dbReference>